<gene>
    <name evidence="2" type="ORF">N7E81_10090</name>
</gene>
<protein>
    <submittedName>
        <fullName evidence="2">Uncharacterized protein</fullName>
    </submittedName>
</protein>
<feature type="chain" id="PRO_5045583220" evidence="1">
    <location>
        <begin position="22"/>
        <end position="94"/>
    </location>
</feature>
<evidence type="ECO:0000313" key="3">
    <source>
        <dbReference type="Proteomes" id="UP001062165"/>
    </source>
</evidence>
<feature type="signal peptide" evidence="1">
    <location>
        <begin position="1"/>
        <end position="21"/>
    </location>
</feature>
<dbReference type="RefSeq" id="WP_263049465.1">
    <property type="nucleotide sequence ID" value="NZ_CP106735.1"/>
</dbReference>
<reference evidence="2" key="1">
    <citation type="submission" date="2022-10" db="EMBL/GenBank/DDBJ databases">
        <title>Comparative genomics and taxonomic characterization of three novel marine species of genus Reichenbachiella exhibiting antioxidant and polysaccharide degradation activities.</title>
        <authorList>
            <person name="Muhammad N."/>
            <person name="Lee Y.-J."/>
            <person name="Ko J."/>
            <person name="Kim S.-G."/>
        </authorList>
    </citation>
    <scope>NUCLEOTIDE SEQUENCE</scope>
    <source>
        <strain evidence="2">Wsw4-B4</strain>
    </source>
</reference>
<dbReference type="Proteomes" id="UP001062165">
    <property type="component" value="Chromosome"/>
</dbReference>
<evidence type="ECO:0000256" key="1">
    <source>
        <dbReference type="SAM" id="SignalP"/>
    </source>
</evidence>
<keyword evidence="3" id="KW-1185">Reference proteome</keyword>
<evidence type="ECO:0000313" key="2">
    <source>
        <dbReference type="EMBL" id="UXX77718.1"/>
    </source>
</evidence>
<name>A0ABY6CY44_9BACT</name>
<dbReference type="EMBL" id="CP106735">
    <property type="protein sequence ID" value="UXX77718.1"/>
    <property type="molecule type" value="Genomic_DNA"/>
</dbReference>
<proteinExistence type="predicted"/>
<organism evidence="2 3">
    <name type="scientific">Reichenbachiella carrageenanivorans</name>
    <dbReference type="NCBI Taxonomy" id="2979869"/>
    <lineage>
        <taxon>Bacteria</taxon>
        <taxon>Pseudomonadati</taxon>
        <taxon>Bacteroidota</taxon>
        <taxon>Cytophagia</taxon>
        <taxon>Cytophagales</taxon>
        <taxon>Reichenbachiellaceae</taxon>
        <taxon>Reichenbachiella</taxon>
    </lineage>
</organism>
<accession>A0ABY6CY44</accession>
<sequence length="94" mass="10286">MKKYIFICAASLMLLAYTAQAAVSIRYYNKDSKDWKFDVKIGGSSSTVTFDGSRTSSITIQGGSDKAEIKTECGWVTLSNNSKIEIKDGCITVK</sequence>
<keyword evidence="1" id="KW-0732">Signal</keyword>